<gene>
    <name evidence="2" type="ORF">AUP43_02780</name>
</gene>
<dbReference type="InterPro" id="IPR002035">
    <property type="entry name" value="VWF_A"/>
</dbReference>
<dbReference type="AlphaFoldDB" id="A0A154VXC6"/>
<feature type="domain" description="VWFA" evidence="1">
    <location>
        <begin position="226"/>
        <end position="383"/>
    </location>
</feature>
<dbReference type="PANTHER" id="PTHR39338">
    <property type="entry name" value="BLL5662 PROTEIN-RELATED"/>
    <property type="match status" value="1"/>
</dbReference>
<dbReference type="CDD" id="cd00198">
    <property type="entry name" value="vWFA"/>
    <property type="match status" value="1"/>
</dbReference>
<proteinExistence type="predicted"/>
<comment type="caution">
    <text evidence="2">The sequence shown here is derived from an EMBL/GenBank/DDBJ whole genome shotgun (WGS) entry which is preliminary data.</text>
</comment>
<dbReference type="STRING" id="580166.AUP43_02780"/>
<evidence type="ECO:0000259" key="1">
    <source>
        <dbReference type="SMART" id="SM00327"/>
    </source>
</evidence>
<dbReference type="EMBL" id="LPXN01000127">
    <property type="protein sequence ID" value="KZD05853.1"/>
    <property type="molecule type" value="Genomic_DNA"/>
</dbReference>
<sequence length="419" mass="46971">MDGSVPTEAPADSPRDGGKLVANIMHFARALRMAGLPVGPGKVLDAIAAVEAVGIGRRDDFYWALHAVFVNRQDQREIFNQAFHVFWRNPRILERMMQMVLPQMRSEPQPEGEEMNRRLAEALLQGQEAVLGDQADEEKVEIDAAFTTSDKELLQSMDFEKMSGAEMRDAERMLQRLVLPIAQLPTRRFAPSGGGNRVDLRASLRGALRSGGDIIPLALKKRRMRPPPLVILCDISGSMSRYSRMLLHFMHALTNDRDRVHTFLFGTRLTNVTRHLRRRDVDEALERVGTAVGDWSGGTRIGACLEDFNRLWSRRVLGQGAVVLLITDGLDRDAGEGLSGEIERLRKSCRRLIWLNPLLRFDGFAPKSLGVRAILPHVDEFRPVHNLDSLGQLAAALSRPPARRGEAMAPWLRKMEEVA</sequence>
<dbReference type="Gene3D" id="3.40.50.410">
    <property type="entry name" value="von Willebrand factor, type A domain"/>
    <property type="match status" value="1"/>
</dbReference>
<organism evidence="2 3">
    <name type="scientific">Oceanibaculum pacificum</name>
    <dbReference type="NCBI Taxonomy" id="580166"/>
    <lineage>
        <taxon>Bacteria</taxon>
        <taxon>Pseudomonadati</taxon>
        <taxon>Pseudomonadota</taxon>
        <taxon>Alphaproteobacteria</taxon>
        <taxon>Rhodospirillales</taxon>
        <taxon>Oceanibaculaceae</taxon>
        <taxon>Oceanibaculum</taxon>
    </lineage>
</organism>
<dbReference type="Proteomes" id="UP000076400">
    <property type="component" value="Unassembled WGS sequence"/>
</dbReference>
<dbReference type="PIRSF" id="PIRSF010256">
    <property type="entry name" value="CoxE_vWa"/>
    <property type="match status" value="1"/>
</dbReference>
<evidence type="ECO:0000313" key="3">
    <source>
        <dbReference type="Proteomes" id="UP000076400"/>
    </source>
</evidence>
<keyword evidence="3" id="KW-1185">Reference proteome</keyword>
<dbReference type="PANTHER" id="PTHR39338:SF6">
    <property type="entry name" value="BLL5662 PROTEIN"/>
    <property type="match status" value="1"/>
</dbReference>
<evidence type="ECO:0000313" key="2">
    <source>
        <dbReference type="EMBL" id="KZD05853.1"/>
    </source>
</evidence>
<dbReference type="InterPro" id="IPR036465">
    <property type="entry name" value="vWFA_dom_sf"/>
</dbReference>
<dbReference type="InterPro" id="IPR008912">
    <property type="entry name" value="Uncharacterised_CoxE"/>
</dbReference>
<dbReference type="OrthoDB" id="9790469at2"/>
<reference evidence="2 3" key="1">
    <citation type="submission" date="2015-12" db="EMBL/GenBank/DDBJ databases">
        <title>Genome sequence of Oceanibaculum pacificum MCCC 1A02656.</title>
        <authorList>
            <person name="Lu L."/>
            <person name="Lai Q."/>
            <person name="Shao Z."/>
            <person name="Qian P."/>
        </authorList>
    </citation>
    <scope>NUCLEOTIDE SEQUENCE [LARGE SCALE GENOMIC DNA]</scope>
    <source>
        <strain evidence="2 3">MCCC 1A02656</strain>
    </source>
</reference>
<dbReference type="SMART" id="SM00327">
    <property type="entry name" value="VWA"/>
    <property type="match status" value="1"/>
</dbReference>
<dbReference type="InterPro" id="IPR011195">
    <property type="entry name" value="UCP010256"/>
</dbReference>
<accession>A0A154VXC6</accession>
<name>A0A154VXC6_9PROT</name>
<dbReference type="Pfam" id="PF05762">
    <property type="entry name" value="VWA_CoxE"/>
    <property type="match status" value="1"/>
</dbReference>
<protein>
    <recommendedName>
        <fullName evidence="1">VWFA domain-containing protein</fullName>
    </recommendedName>
</protein>
<dbReference type="SUPFAM" id="SSF53300">
    <property type="entry name" value="vWA-like"/>
    <property type="match status" value="1"/>
</dbReference>